<dbReference type="Pfam" id="PF08281">
    <property type="entry name" value="Sigma70_r4_2"/>
    <property type="match status" value="1"/>
</dbReference>
<dbReference type="GO" id="GO:0006352">
    <property type="term" value="P:DNA-templated transcription initiation"/>
    <property type="evidence" value="ECO:0007669"/>
    <property type="project" value="InterPro"/>
</dbReference>
<evidence type="ECO:0000256" key="2">
    <source>
        <dbReference type="ARBA" id="ARBA00023015"/>
    </source>
</evidence>
<proteinExistence type="inferred from homology"/>
<dbReference type="GO" id="GO:0016987">
    <property type="term" value="F:sigma factor activity"/>
    <property type="evidence" value="ECO:0007669"/>
    <property type="project" value="UniProtKB-KW"/>
</dbReference>
<reference evidence="7 8" key="1">
    <citation type="submission" date="2017-05" db="EMBL/GenBank/DDBJ databases">
        <title>Acinetobacter populi ANC 5415 (= PBJ7), whole genome shotgun sequencing project.</title>
        <authorList>
            <person name="Nemec A."/>
            <person name="Radolfova-Krizova L."/>
        </authorList>
    </citation>
    <scope>NUCLEOTIDE SEQUENCE [LARGE SCALE GENOMIC DNA]</scope>
    <source>
        <strain evidence="7 8">PBJ7</strain>
    </source>
</reference>
<evidence type="ECO:0000259" key="5">
    <source>
        <dbReference type="Pfam" id="PF04542"/>
    </source>
</evidence>
<gene>
    <name evidence="7" type="ORF">CAP51_08235</name>
</gene>
<evidence type="ECO:0000256" key="1">
    <source>
        <dbReference type="ARBA" id="ARBA00010641"/>
    </source>
</evidence>
<dbReference type="PANTHER" id="PTHR43133:SF63">
    <property type="entry name" value="RNA POLYMERASE SIGMA FACTOR FECI-RELATED"/>
    <property type="match status" value="1"/>
</dbReference>
<dbReference type="Gene3D" id="1.10.1740.10">
    <property type="match status" value="1"/>
</dbReference>
<dbReference type="SUPFAM" id="SSF88946">
    <property type="entry name" value="Sigma2 domain of RNA polymerase sigma factors"/>
    <property type="match status" value="1"/>
</dbReference>
<protein>
    <recommendedName>
        <fullName evidence="9">RNA polymerase subunit sigma</fullName>
    </recommendedName>
</protein>
<name>A0A1Z9YZR6_9GAMM</name>
<evidence type="ECO:0008006" key="9">
    <source>
        <dbReference type="Google" id="ProtNLM"/>
    </source>
</evidence>
<keyword evidence="8" id="KW-1185">Reference proteome</keyword>
<feature type="domain" description="RNA polymerase sigma-70 region 2" evidence="5">
    <location>
        <begin position="19"/>
        <end position="85"/>
    </location>
</feature>
<dbReference type="SUPFAM" id="SSF88659">
    <property type="entry name" value="Sigma3 and sigma4 domains of RNA polymerase sigma factors"/>
    <property type="match status" value="1"/>
</dbReference>
<dbReference type="AlphaFoldDB" id="A0A1Z9YZR6"/>
<dbReference type="InterPro" id="IPR007627">
    <property type="entry name" value="RNA_pol_sigma70_r2"/>
</dbReference>
<evidence type="ECO:0000313" key="8">
    <source>
        <dbReference type="Proteomes" id="UP000196536"/>
    </source>
</evidence>
<dbReference type="Pfam" id="PF04542">
    <property type="entry name" value="Sigma70_r2"/>
    <property type="match status" value="1"/>
</dbReference>
<feature type="domain" description="RNA polymerase sigma factor 70 region 4 type 2" evidence="6">
    <location>
        <begin position="118"/>
        <end position="165"/>
    </location>
</feature>
<dbReference type="InterPro" id="IPR013325">
    <property type="entry name" value="RNA_pol_sigma_r2"/>
</dbReference>
<dbReference type="OrthoDB" id="9180690at2"/>
<dbReference type="GO" id="GO:0003677">
    <property type="term" value="F:DNA binding"/>
    <property type="evidence" value="ECO:0007669"/>
    <property type="project" value="InterPro"/>
</dbReference>
<comment type="similarity">
    <text evidence="1">Belongs to the sigma-70 factor family. ECF subfamily.</text>
</comment>
<dbReference type="CDD" id="cd06171">
    <property type="entry name" value="Sigma70_r4"/>
    <property type="match status" value="1"/>
</dbReference>
<evidence type="ECO:0000256" key="3">
    <source>
        <dbReference type="ARBA" id="ARBA00023082"/>
    </source>
</evidence>
<dbReference type="Proteomes" id="UP000196536">
    <property type="component" value="Unassembled WGS sequence"/>
</dbReference>
<evidence type="ECO:0000259" key="6">
    <source>
        <dbReference type="Pfam" id="PF08281"/>
    </source>
</evidence>
<keyword evidence="4" id="KW-0804">Transcription</keyword>
<dbReference type="RefSeq" id="WP_087620260.1">
    <property type="nucleotide sequence ID" value="NZ_NEXX01000002.1"/>
</dbReference>
<evidence type="ECO:0000256" key="4">
    <source>
        <dbReference type="ARBA" id="ARBA00023163"/>
    </source>
</evidence>
<dbReference type="InterPro" id="IPR013249">
    <property type="entry name" value="RNA_pol_sigma70_r4_t2"/>
</dbReference>
<evidence type="ECO:0000313" key="7">
    <source>
        <dbReference type="EMBL" id="OUY07713.1"/>
    </source>
</evidence>
<organism evidence="7 8">
    <name type="scientific">Acinetobacter populi</name>
    <dbReference type="NCBI Taxonomy" id="1582270"/>
    <lineage>
        <taxon>Bacteria</taxon>
        <taxon>Pseudomonadati</taxon>
        <taxon>Pseudomonadota</taxon>
        <taxon>Gammaproteobacteria</taxon>
        <taxon>Moraxellales</taxon>
        <taxon>Moraxellaceae</taxon>
        <taxon>Acinetobacter</taxon>
    </lineage>
</organism>
<dbReference type="Gene3D" id="1.10.10.10">
    <property type="entry name" value="Winged helix-like DNA-binding domain superfamily/Winged helix DNA-binding domain"/>
    <property type="match status" value="1"/>
</dbReference>
<dbReference type="PANTHER" id="PTHR43133">
    <property type="entry name" value="RNA POLYMERASE ECF-TYPE SIGMA FACTO"/>
    <property type="match status" value="1"/>
</dbReference>
<dbReference type="InterPro" id="IPR039425">
    <property type="entry name" value="RNA_pol_sigma-70-like"/>
</dbReference>
<keyword evidence="3" id="KW-0731">Sigma factor</keyword>
<dbReference type="EMBL" id="NEXX01000002">
    <property type="protein sequence ID" value="OUY07713.1"/>
    <property type="molecule type" value="Genomic_DNA"/>
</dbReference>
<keyword evidence="2" id="KW-0805">Transcription regulation</keyword>
<accession>A0A1Z9YZR6</accession>
<dbReference type="NCBIfam" id="TIGR02937">
    <property type="entry name" value="sigma70-ECF"/>
    <property type="match status" value="1"/>
</dbReference>
<dbReference type="InterPro" id="IPR013324">
    <property type="entry name" value="RNA_pol_sigma_r3/r4-like"/>
</dbReference>
<dbReference type="InterPro" id="IPR014284">
    <property type="entry name" value="RNA_pol_sigma-70_dom"/>
</dbReference>
<sequence>MVKSLTTSKTDHNLKISQFYAENYQWLYGWLCKNLRSHNHVEDILQDTFLKIFITPERLEKIREPRSYLTVTAKSIIISQARRKKIENDYLKHLAEQQQLDVDCSPEDLVIVTETLYRIVSALSGLEPRPREVMMLHYLHGMSQMSIAEKLGISRTTVQTDLIKAVMSCHRLMQQD</sequence>
<comment type="caution">
    <text evidence="7">The sequence shown here is derived from an EMBL/GenBank/DDBJ whole genome shotgun (WGS) entry which is preliminary data.</text>
</comment>
<dbReference type="InterPro" id="IPR036388">
    <property type="entry name" value="WH-like_DNA-bd_sf"/>
</dbReference>